<sequence>MQYSPANNLIHRDLKTQNILIDEYLYPRITDFGLSKILHQNLDSMSIQSVNDYKGTPAYFSPEIWDSKNYSKSSDVYAFGFIVYELITGDLPFINMSSIDIDMMVANARRLPFRNEIPECYKDLIERCWAQDPDQRSTFDEIVTLLRENEEYVTETVNADEYFNYRDFIDETVKSFNSNKQIIFLDEFMIQRNRNNLVTQALTSFAAQLVVGKHLIEGTGNFPKSIEIGIKYLKESSTHEYLDSVLYYAKMLKKGDIVPQDIESAERTLSKYLKEDDSRIHLFYGKIMKKQKKLCRINETL</sequence>
<dbReference type="InterPro" id="IPR001245">
    <property type="entry name" value="Ser-Thr/Tyr_kinase_cat_dom"/>
</dbReference>
<dbReference type="PROSITE" id="PS50011">
    <property type="entry name" value="PROTEIN_KINASE_DOM"/>
    <property type="match status" value="1"/>
</dbReference>
<dbReference type="EMBL" id="JAPFFF010000005">
    <property type="protein sequence ID" value="KAK8890562.1"/>
    <property type="molecule type" value="Genomic_DNA"/>
</dbReference>
<evidence type="ECO:0000313" key="2">
    <source>
        <dbReference type="EMBL" id="KAK8890562.1"/>
    </source>
</evidence>
<dbReference type="Gene3D" id="1.10.510.10">
    <property type="entry name" value="Transferase(Phosphotransferase) domain 1"/>
    <property type="match status" value="1"/>
</dbReference>
<dbReference type="Proteomes" id="UP001470230">
    <property type="component" value="Unassembled WGS sequence"/>
</dbReference>
<feature type="domain" description="Protein kinase" evidence="1">
    <location>
        <begin position="1"/>
        <end position="153"/>
    </location>
</feature>
<dbReference type="InterPro" id="IPR011009">
    <property type="entry name" value="Kinase-like_dom_sf"/>
</dbReference>
<gene>
    <name evidence="2" type="ORF">M9Y10_035339</name>
</gene>
<reference evidence="2 3" key="1">
    <citation type="submission" date="2024-04" db="EMBL/GenBank/DDBJ databases">
        <title>Tritrichomonas musculus Genome.</title>
        <authorList>
            <person name="Alves-Ferreira E."/>
            <person name="Grigg M."/>
            <person name="Lorenzi H."/>
            <person name="Galac M."/>
        </authorList>
    </citation>
    <scope>NUCLEOTIDE SEQUENCE [LARGE SCALE GENOMIC DNA]</scope>
    <source>
        <strain evidence="2 3">EAF2021</strain>
    </source>
</reference>
<dbReference type="InterPro" id="IPR050167">
    <property type="entry name" value="Ser_Thr_protein_kinase"/>
</dbReference>
<organism evidence="2 3">
    <name type="scientific">Tritrichomonas musculus</name>
    <dbReference type="NCBI Taxonomy" id="1915356"/>
    <lineage>
        <taxon>Eukaryota</taxon>
        <taxon>Metamonada</taxon>
        <taxon>Parabasalia</taxon>
        <taxon>Tritrichomonadida</taxon>
        <taxon>Tritrichomonadidae</taxon>
        <taxon>Tritrichomonas</taxon>
    </lineage>
</organism>
<dbReference type="InterPro" id="IPR008271">
    <property type="entry name" value="Ser/Thr_kinase_AS"/>
</dbReference>
<dbReference type="PROSITE" id="PS00108">
    <property type="entry name" value="PROTEIN_KINASE_ST"/>
    <property type="match status" value="1"/>
</dbReference>
<comment type="caution">
    <text evidence="2">The sequence shown here is derived from an EMBL/GenBank/DDBJ whole genome shotgun (WGS) entry which is preliminary data.</text>
</comment>
<dbReference type="PANTHER" id="PTHR23257">
    <property type="entry name" value="SERINE-THREONINE PROTEIN KINASE"/>
    <property type="match status" value="1"/>
</dbReference>
<protein>
    <recommendedName>
        <fullName evidence="1">Protein kinase domain-containing protein</fullName>
    </recommendedName>
</protein>
<dbReference type="Gene3D" id="1.25.40.10">
    <property type="entry name" value="Tetratricopeptide repeat domain"/>
    <property type="match status" value="1"/>
</dbReference>
<keyword evidence="3" id="KW-1185">Reference proteome</keyword>
<dbReference type="SMART" id="SM00220">
    <property type="entry name" value="S_TKc"/>
    <property type="match status" value="1"/>
</dbReference>
<accession>A0ABR2KI89</accession>
<dbReference type="InterPro" id="IPR000719">
    <property type="entry name" value="Prot_kinase_dom"/>
</dbReference>
<dbReference type="Pfam" id="PF00069">
    <property type="entry name" value="Pkinase"/>
    <property type="match status" value="1"/>
</dbReference>
<evidence type="ECO:0000259" key="1">
    <source>
        <dbReference type="PROSITE" id="PS50011"/>
    </source>
</evidence>
<dbReference type="PRINTS" id="PR00109">
    <property type="entry name" value="TYRKINASE"/>
</dbReference>
<name>A0ABR2KI89_9EUKA</name>
<dbReference type="SUPFAM" id="SSF56112">
    <property type="entry name" value="Protein kinase-like (PK-like)"/>
    <property type="match status" value="1"/>
</dbReference>
<evidence type="ECO:0000313" key="3">
    <source>
        <dbReference type="Proteomes" id="UP001470230"/>
    </source>
</evidence>
<proteinExistence type="predicted"/>
<dbReference type="InterPro" id="IPR011990">
    <property type="entry name" value="TPR-like_helical_dom_sf"/>
</dbReference>
<dbReference type="SUPFAM" id="SSF81901">
    <property type="entry name" value="HCP-like"/>
    <property type="match status" value="1"/>
</dbReference>